<keyword evidence="2" id="KW-0479">Metal-binding</keyword>
<dbReference type="EMBL" id="FQUH01000003">
    <property type="protein sequence ID" value="SHE87199.1"/>
    <property type="molecule type" value="Genomic_DNA"/>
</dbReference>
<feature type="binding site" evidence="2">
    <location>
        <position position="145"/>
    </location>
    <ligand>
        <name>ATP</name>
        <dbReference type="ChEBI" id="CHEBI:30616"/>
    </ligand>
</feature>
<feature type="binding site" evidence="2">
    <location>
        <begin position="120"/>
        <end position="121"/>
    </location>
    <ligand>
        <name>ATP</name>
        <dbReference type="ChEBI" id="CHEBI:30616"/>
    </ligand>
</feature>
<evidence type="ECO:0000256" key="1">
    <source>
        <dbReference type="ARBA" id="ARBA00022977"/>
    </source>
</evidence>
<dbReference type="Pfam" id="PF02769">
    <property type="entry name" value="AIRS_C"/>
    <property type="match status" value="1"/>
</dbReference>
<keyword evidence="2" id="KW-0460">Magnesium</keyword>
<organism evidence="5 6">
    <name type="scientific">Vibrio gazogenes DSM 21264 = NBRC 103151</name>
    <dbReference type="NCBI Taxonomy" id="1123492"/>
    <lineage>
        <taxon>Bacteria</taxon>
        <taxon>Pseudomonadati</taxon>
        <taxon>Pseudomonadota</taxon>
        <taxon>Gammaproteobacteria</taxon>
        <taxon>Vibrionales</taxon>
        <taxon>Vibrionaceae</taxon>
        <taxon>Vibrio</taxon>
    </lineage>
</organism>
<dbReference type="PANTHER" id="PTHR30270">
    <property type="entry name" value="THIAMINE-MONOPHOSPHATE KINASE"/>
    <property type="match status" value="1"/>
</dbReference>
<keyword evidence="2 5" id="KW-0418">Kinase</keyword>
<gene>
    <name evidence="2" type="primary">thiL</name>
    <name evidence="5" type="ORF">SAMN02745781_00977</name>
</gene>
<dbReference type="SUPFAM" id="SSF55326">
    <property type="entry name" value="PurM N-terminal domain-like"/>
    <property type="match status" value="1"/>
</dbReference>
<feature type="binding site" evidence="2">
    <location>
        <position position="46"/>
    </location>
    <ligand>
        <name>Mg(2+)</name>
        <dbReference type="ChEBI" id="CHEBI:18420"/>
        <label>1</label>
    </ligand>
</feature>
<dbReference type="InterPro" id="IPR016188">
    <property type="entry name" value="PurM-like_N"/>
</dbReference>
<dbReference type="RefSeq" id="WP_072956248.1">
    <property type="nucleotide sequence ID" value="NZ_FQUH01000003.1"/>
</dbReference>
<dbReference type="GO" id="GO:0009228">
    <property type="term" value="P:thiamine biosynthetic process"/>
    <property type="evidence" value="ECO:0007669"/>
    <property type="project" value="UniProtKB-KW"/>
</dbReference>
<comment type="function">
    <text evidence="2">Catalyzes the ATP-dependent phosphorylation of thiamine-monophosphate (TMP) to form thiamine-pyrophosphate (TPP), the active form of vitamin B1.</text>
</comment>
<dbReference type="InterPro" id="IPR006283">
    <property type="entry name" value="ThiL-like"/>
</dbReference>
<comment type="caution">
    <text evidence="2">Lacks conserved residue(s) required for the propagation of feature annotation.</text>
</comment>
<feature type="domain" description="PurM-like C-terminal" evidence="4">
    <location>
        <begin position="149"/>
        <end position="299"/>
    </location>
</feature>
<dbReference type="AlphaFoldDB" id="A0A1M4X131"/>
<dbReference type="Pfam" id="PF00586">
    <property type="entry name" value="AIRS"/>
    <property type="match status" value="1"/>
</dbReference>
<comment type="catalytic activity">
    <reaction evidence="2">
        <text>thiamine phosphate + ATP = thiamine diphosphate + ADP</text>
        <dbReference type="Rhea" id="RHEA:15913"/>
        <dbReference type="ChEBI" id="CHEBI:30616"/>
        <dbReference type="ChEBI" id="CHEBI:37575"/>
        <dbReference type="ChEBI" id="CHEBI:58937"/>
        <dbReference type="ChEBI" id="CHEBI:456216"/>
        <dbReference type="EC" id="2.7.4.16"/>
    </reaction>
</comment>
<feature type="binding site" evidence="2">
    <location>
        <position position="45"/>
    </location>
    <ligand>
        <name>Mg(2+)</name>
        <dbReference type="ChEBI" id="CHEBI:18420"/>
        <label>1</label>
    </ligand>
</feature>
<sequence length="325" mass="35562">MTGEFRLIDRFFKQRQTQRKDVQLGIGDDCAIVKVPEQVRLAISTDTMVSGTHFLPDVDPAWIAHKALVSNLSDLAAMGATPAWCTLALTLPEMDSVWLSRFCDAFFELASYYNIQLIGGDTTRGPLSITLTVHGFVPEAHALTRNGAKVGDWIYVTGTLGDSKAGLELILSAEQILDDVGRELEKRHYFATPRILAGQSLLKQASAAIDISDGLISDIRHILTGSEVGASIDVSRLPVSEALLQYVGGDMVKAQQYALTSGEEYELCFTVPKENQGSLVSALSHCDTPLTCIGQIRSQGQWELHHAGDPLSWELAGYDHFQQEK</sequence>
<keyword evidence="2" id="KW-0547">Nucleotide-binding</keyword>
<feature type="binding site" evidence="2">
    <location>
        <position position="46"/>
    </location>
    <ligand>
        <name>Mg(2+)</name>
        <dbReference type="ChEBI" id="CHEBI:18420"/>
        <label>2</label>
    </ligand>
</feature>
<reference evidence="6" key="1">
    <citation type="submission" date="2016-11" db="EMBL/GenBank/DDBJ databases">
        <authorList>
            <person name="Varghese N."/>
            <person name="Submissions S."/>
        </authorList>
    </citation>
    <scope>NUCLEOTIDE SEQUENCE [LARGE SCALE GENOMIC DNA]</scope>
    <source>
        <strain evidence="6">DSM 21264</strain>
    </source>
</reference>
<dbReference type="SUPFAM" id="SSF56042">
    <property type="entry name" value="PurM C-terminal domain-like"/>
    <property type="match status" value="1"/>
</dbReference>
<feature type="binding site" evidence="2">
    <location>
        <position position="29"/>
    </location>
    <ligand>
        <name>Mg(2+)</name>
        <dbReference type="ChEBI" id="CHEBI:18420"/>
        <label>3</label>
    </ligand>
</feature>
<comment type="pathway">
    <text evidence="2">Cofactor biosynthesis; thiamine diphosphate biosynthesis; thiamine diphosphate from thiamine phosphate: step 1/1.</text>
</comment>
<dbReference type="InterPro" id="IPR010918">
    <property type="entry name" value="PurM-like_C_dom"/>
</dbReference>
<dbReference type="Proteomes" id="UP000184159">
    <property type="component" value="Unassembled WGS sequence"/>
</dbReference>
<comment type="similarity">
    <text evidence="2">Belongs to the thiamine-monophosphate kinase family.</text>
</comment>
<feature type="binding site" evidence="2">
    <location>
        <position position="74"/>
    </location>
    <ligand>
        <name>Mg(2+)</name>
        <dbReference type="ChEBI" id="CHEBI:18420"/>
        <label>2</label>
    </ligand>
</feature>
<evidence type="ECO:0000313" key="5">
    <source>
        <dbReference type="EMBL" id="SHE87199.1"/>
    </source>
</evidence>
<evidence type="ECO:0000259" key="3">
    <source>
        <dbReference type="Pfam" id="PF00586"/>
    </source>
</evidence>
<feature type="domain" description="PurM-like N-terminal" evidence="3">
    <location>
        <begin position="27"/>
        <end position="137"/>
    </location>
</feature>
<dbReference type="PANTHER" id="PTHR30270:SF0">
    <property type="entry name" value="THIAMINE-MONOPHOSPHATE KINASE"/>
    <property type="match status" value="1"/>
</dbReference>
<feature type="binding site" evidence="2">
    <location>
        <position position="212"/>
    </location>
    <ligand>
        <name>ATP</name>
        <dbReference type="ChEBI" id="CHEBI:30616"/>
    </ligand>
</feature>
<keyword evidence="1 2" id="KW-0784">Thiamine biosynthesis</keyword>
<dbReference type="EC" id="2.7.4.16" evidence="2"/>
<dbReference type="CDD" id="cd02194">
    <property type="entry name" value="ThiL"/>
    <property type="match status" value="1"/>
</dbReference>
<dbReference type="GO" id="GO:0005524">
    <property type="term" value="F:ATP binding"/>
    <property type="evidence" value="ECO:0007669"/>
    <property type="project" value="UniProtKB-UniRule"/>
</dbReference>
<feature type="binding site" evidence="2">
    <location>
        <position position="210"/>
    </location>
    <ligand>
        <name>Mg(2+)</name>
        <dbReference type="ChEBI" id="CHEBI:18420"/>
        <label>3</label>
    </ligand>
</feature>
<dbReference type="GO" id="GO:0009229">
    <property type="term" value="P:thiamine diphosphate biosynthetic process"/>
    <property type="evidence" value="ECO:0007669"/>
    <property type="project" value="UniProtKB-UniRule"/>
</dbReference>
<dbReference type="InterPro" id="IPR036676">
    <property type="entry name" value="PurM-like_C_sf"/>
</dbReference>
<evidence type="ECO:0000259" key="4">
    <source>
        <dbReference type="Pfam" id="PF02769"/>
    </source>
</evidence>
<dbReference type="UniPathway" id="UPA00060">
    <property type="reaction ID" value="UER00142"/>
</dbReference>
<dbReference type="Gene3D" id="3.30.1330.10">
    <property type="entry name" value="PurM-like, N-terminal domain"/>
    <property type="match status" value="1"/>
</dbReference>
<keyword evidence="6" id="KW-1185">Reference proteome</keyword>
<feature type="binding site" evidence="2">
    <location>
        <position position="53"/>
    </location>
    <ligand>
        <name>substrate</name>
    </ligand>
</feature>
<dbReference type="NCBIfam" id="NF004350">
    <property type="entry name" value="PRK05731.1-1"/>
    <property type="match status" value="1"/>
</dbReference>
<protein>
    <recommendedName>
        <fullName evidence="2">Thiamine-monophosphate kinase</fullName>
        <shortName evidence="2">TMP kinase</shortName>
        <shortName evidence="2">Thiamine-phosphate kinase</shortName>
        <ecNumber evidence="2">2.7.4.16</ecNumber>
    </recommendedName>
</protein>
<dbReference type="Gene3D" id="3.90.650.10">
    <property type="entry name" value="PurM-like C-terminal domain"/>
    <property type="match status" value="1"/>
</dbReference>
<dbReference type="PIRSF" id="PIRSF005303">
    <property type="entry name" value="Thiam_monoph_kin"/>
    <property type="match status" value="1"/>
</dbReference>
<evidence type="ECO:0000313" key="6">
    <source>
        <dbReference type="Proteomes" id="UP000184159"/>
    </source>
</evidence>
<evidence type="ECO:0000256" key="2">
    <source>
        <dbReference type="HAMAP-Rule" id="MF_02128"/>
    </source>
</evidence>
<feature type="binding site" evidence="2">
    <location>
        <position position="318"/>
    </location>
    <ligand>
        <name>substrate</name>
    </ligand>
</feature>
<feature type="binding site" evidence="2">
    <location>
        <position position="213"/>
    </location>
    <ligand>
        <name>Mg(2+)</name>
        <dbReference type="ChEBI" id="CHEBI:18420"/>
        <label>5</label>
    </ligand>
</feature>
<name>A0A1M4X131_VIBGA</name>
<keyword evidence="2" id="KW-0808">Transferase</keyword>
<feature type="binding site" evidence="2">
    <location>
        <position position="29"/>
    </location>
    <ligand>
        <name>Mg(2+)</name>
        <dbReference type="ChEBI" id="CHEBI:18420"/>
        <label>4</label>
    </ligand>
</feature>
<feature type="binding site" evidence="2">
    <location>
        <position position="74"/>
    </location>
    <ligand>
        <name>Mg(2+)</name>
        <dbReference type="ChEBI" id="CHEBI:18420"/>
        <label>4</label>
    </ligand>
</feature>
<feature type="binding site" evidence="2">
    <location>
        <position position="44"/>
    </location>
    <ligand>
        <name>Mg(2+)</name>
        <dbReference type="ChEBI" id="CHEBI:18420"/>
        <label>4</label>
    </ligand>
</feature>
<proteinExistence type="inferred from homology"/>
<feature type="binding site" evidence="2">
    <location>
        <position position="74"/>
    </location>
    <ligand>
        <name>Mg(2+)</name>
        <dbReference type="ChEBI" id="CHEBI:18420"/>
        <label>3</label>
    </ligand>
</feature>
<keyword evidence="2" id="KW-0067">ATP-binding</keyword>
<dbReference type="GO" id="GO:0000287">
    <property type="term" value="F:magnesium ion binding"/>
    <property type="evidence" value="ECO:0007669"/>
    <property type="project" value="UniProtKB-UniRule"/>
</dbReference>
<accession>A0A1M4X131</accession>
<dbReference type="InterPro" id="IPR036921">
    <property type="entry name" value="PurM-like_N_sf"/>
</dbReference>
<feature type="binding site" evidence="2">
    <location>
        <position position="121"/>
    </location>
    <ligand>
        <name>Mg(2+)</name>
        <dbReference type="ChEBI" id="CHEBI:18420"/>
        <label>1</label>
    </ligand>
</feature>
<comment type="miscellaneous">
    <text evidence="2">Reaction mechanism of ThiL seems to utilize a direct, inline transfer of the gamma-phosphate of ATP to TMP rather than a phosphorylated enzyme intermediate.</text>
</comment>
<dbReference type="NCBIfam" id="TIGR01379">
    <property type="entry name" value="thiL"/>
    <property type="match status" value="1"/>
</dbReference>
<dbReference type="HAMAP" id="MF_02128">
    <property type="entry name" value="TMP_kinase"/>
    <property type="match status" value="1"/>
</dbReference>
<feature type="binding site" evidence="2">
    <location>
        <position position="263"/>
    </location>
    <ligand>
        <name>substrate</name>
    </ligand>
</feature>
<dbReference type="GO" id="GO:0009030">
    <property type="term" value="F:thiamine-phosphate kinase activity"/>
    <property type="evidence" value="ECO:0007669"/>
    <property type="project" value="UniProtKB-UniRule"/>
</dbReference>